<accession>A0A7S3Q8D5</accession>
<gene>
    <name evidence="1" type="ORF">CDEB00056_LOCUS13727</name>
</gene>
<dbReference type="AlphaFoldDB" id="A0A7S3Q8D5"/>
<sequence>MKNKLHAKTEAEADLELYCQDMPQVPGTVVSNEHGNGAKDEWNGMVWNGPTSEGRLDGVSLLENICPVQSSPVQSVPSLSSRETMMSDMSIVCYRIHPLPLPLK</sequence>
<proteinExistence type="predicted"/>
<name>A0A7S3Q8D5_9STRA</name>
<organism evidence="1">
    <name type="scientific">Chaetoceros debilis</name>
    <dbReference type="NCBI Taxonomy" id="122233"/>
    <lineage>
        <taxon>Eukaryota</taxon>
        <taxon>Sar</taxon>
        <taxon>Stramenopiles</taxon>
        <taxon>Ochrophyta</taxon>
        <taxon>Bacillariophyta</taxon>
        <taxon>Coscinodiscophyceae</taxon>
        <taxon>Chaetocerotophycidae</taxon>
        <taxon>Chaetocerotales</taxon>
        <taxon>Chaetocerotaceae</taxon>
        <taxon>Chaetoceros</taxon>
    </lineage>
</organism>
<reference evidence="1" key="1">
    <citation type="submission" date="2021-01" db="EMBL/GenBank/DDBJ databases">
        <authorList>
            <person name="Corre E."/>
            <person name="Pelletier E."/>
            <person name="Niang G."/>
            <person name="Scheremetjew M."/>
            <person name="Finn R."/>
            <person name="Kale V."/>
            <person name="Holt S."/>
            <person name="Cochrane G."/>
            <person name="Meng A."/>
            <person name="Brown T."/>
            <person name="Cohen L."/>
        </authorList>
    </citation>
    <scope>NUCLEOTIDE SEQUENCE</scope>
    <source>
        <strain evidence="1">MM31A-1</strain>
    </source>
</reference>
<evidence type="ECO:0000313" key="1">
    <source>
        <dbReference type="EMBL" id="CAE0468874.1"/>
    </source>
</evidence>
<protein>
    <submittedName>
        <fullName evidence="1">Uncharacterized protein</fullName>
    </submittedName>
</protein>
<dbReference type="EMBL" id="HBIO01017882">
    <property type="protein sequence ID" value="CAE0468874.1"/>
    <property type="molecule type" value="Transcribed_RNA"/>
</dbReference>